<dbReference type="PANTHER" id="PTHR12203">
    <property type="entry name" value="KDEL LYS-ASP-GLU-LEU CONTAINING - RELATED"/>
    <property type="match status" value="1"/>
</dbReference>
<organism evidence="4 5">
    <name type="scientific">Roridomyces roridus</name>
    <dbReference type="NCBI Taxonomy" id="1738132"/>
    <lineage>
        <taxon>Eukaryota</taxon>
        <taxon>Fungi</taxon>
        <taxon>Dikarya</taxon>
        <taxon>Basidiomycota</taxon>
        <taxon>Agaricomycotina</taxon>
        <taxon>Agaricomycetes</taxon>
        <taxon>Agaricomycetidae</taxon>
        <taxon>Agaricales</taxon>
        <taxon>Marasmiineae</taxon>
        <taxon>Mycenaceae</taxon>
        <taxon>Roridomyces</taxon>
    </lineage>
</organism>
<evidence type="ECO:0000256" key="2">
    <source>
        <dbReference type="ARBA" id="ARBA00022679"/>
    </source>
</evidence>
<evidence type="ECO:0000259" key="3">
    <source>
        <dbReference type="SMART" id="SM00672"/>
    </source>
</evidence>
<dbReference type="AlphaFoldDB" id="A0AAD7C1C2"/>
<evidence type="ECO:0000313" key="4">
    <source>
        <dbReference type="EMBL" id="KAJ7636348.1"/>
    </source>
</evidence>
<dbReference type="GO" id="GO:0016740">
    <property type="term" value="F:transferase activity"/>
    <property type="evidence" value="ECO:0007669"/>
    <property type="project" value="UniProtKB-KW"/>
</dbReference>
<gene>
    <name evidence="4" type="ORF">FB45DRAFT_906424</name>
</gene>
<dbReference type="PANTHER" id="PTHR12203:SF35">
    <property type="entry name" value="PROTEIN O-GLUCOSYLTRANSFERASE 1"/>
    <property type="match status" value="1"/>
</dbReference>
<reference evidence="4" key="1">
    <citation type="submission" date="2023-03" db="EMBL/GenBank/DDBJ databases">
        <title>Massive genome expansion in bonnet fungi (Mycena s.s.) driven by repeated elements and novel gene families across ecological guilds.</title>
        <authorList>
            <consortium name="Lawrence Berkeley National Laboratory"/>
            <person name="Harder C.B."/>
            <person name="Miyauchi S."/>
            <person name="Viragh M."/>
            <person name="Kuo A."/>
            <person name="Thoen E."/>
            <person name="Andreopoulos B."/>
            <person name="Lu D."/>
            <person name="Skrede I."/>
            <person name="Drula E."/>
            <person name="Henrissat B."/>
            <person name="Morin E."/>
            <person name="Kohler A."/>
            <person name="Barry K."/>
            <person name="LaButti K."/>
            <person name="Morin E."/>
            <person name="Salamov A."/>
            <person name="Lipzen A."/>
            <person name="Mereny Z."/>
            <person name="Hegedus B."/>
            <person name="Baldrian P."/>
            <person name="Stursova M."/>
            <person name="Weitz H."/>
            <person name="Taylor A."/>
            <person name="Grigoriev I.V."/>
            <person name="Nagy L.G."/>
            <person name="Martin F."/>
            <person name="Kauserud H."/>
        </authorList>
    </citation>
    <scope>NUCLEOTIDE SEQUENCE</scope>
    <source>
        <strain evidence="4">9284</strain>
    </source>
</reference>
<name>A0AAD7C1C2_9AGAR</name>
<evidence type="ECO:0000313" key="5">
    <source>
        <dbReference type="Proteomes" id="UP001221142"/>
    </source>
</evidence>
<dbReference type="InterPro" id="IPR006598">
    <property type="entry name" value="CAP10"/>
</dbReference>
<keyword evidence="2 4" id="KW-0808">Transferase</keyword>
<feature type="domain" description="Glycosyl transferase CAP10" evidence="3">
    <location>
        <begin position="209"/>
        <end position="459"/>
    </location>
</feature>
<sequence length="461" mass="53559">MLSRRFSVPVPPQLRTLWRTSPILGTQSKTLGEARARYALRNNRPPPPKYDEWFRWAKSKGCLIDEYEQVRRDFEPFYQIAEGNRTHFREMVWKGVNLISGDERPVGLANITIHDGQVHVQNDRTYWDNEWRDRLRRFAHVLPDMEVLLNGNDEPRVVFDTTSLDARRKATDVRDVEPFTIKPKYTDKWFREQSGCSLWTGEAGFGSSLAEDVGFIASASSSGFTTDLWPMLSFTKISPCFSDILFPSQYHYAGSWYTGNIKGWDHTPWAAKQPKLYWRGSSNGGHIIGQNYRTFPRFRLVPIARAHPTLIDAQITNFWGSHCTYECESGPIEQEFDIGEQHKRPREAVFGYKYVLDLDGNTFSGRYLGLLKSGSLVFKSTAFTEYFSDWLKPYEHYIPVKVDLSDLVERVQWAIDNDVEARRIQQQGKRFAEEVITDQQNDCYFAAVLLEWARLLRMVEE</sequence>
<evidence type="ECO:0000256" key="1">
    <source>
        <dbReference type="ARBA" id="ARBA00010118"/>
    </source>
</evidence>
<dbReference type="Pfam" id="PF05686">
    <property type="entry name" value="Glyco_transf_90"/>
    <property type="match status" value="1"/>
</dbReference>
<comment type="caution">
    <text evidence="4">The sequence shown here is derived from an EMBL/GenBank/DDBJ whole genome shotgun (WGS) entry which is preliminary data.</text>
</comment>
<comment type="similarity">
    <text evidence="1">Belongs to the glycosyltransferase 90 family.</text>
</comment>
<keyword evidence="5" id="KW-1185">Reference proteome</keyword>
<dbReference type="Proteomes" id="UP001221142">
    <property type="component" value="Unassembled WGS sequence"/>
</dbReference>
<accession>A0AAD7C1C2</accession>
<proteinExistence type="inferred from homology"/>
<protein>
    <submittedName>
        <fullName evidence="4">Glycosyl transferase family 90-domain-containing protein</fullName>
    </submittedName>
</protein>
<dbReference type="InterPro" id="IPR051091">
    <property type="entry name" value="O-Glucosyltr/Glycosyltrsf_90"/>
</dbReference>
<dbReference type="EMBL" id="JARKIF010000006">
    <property type="protein sequence ID" value="KAJ7636348.1"/>
    <property type="molecule type" value="Genomic_DNA"/>
</dbReference>
<dbReference type="SMART" id="SM00672">
    <property type="entry name" value="CAP10"/>
    <property type="match status" value="1"/>
</dbReference>